<keyword evidence="2" id="KW-1185">Reference proteome</keyword>
<proteinExistence type="predicted"/>
<reference evidence="1 2" key="1">
    <citation type="submission" date="2012-06" db="EMBL/GenBank/DDBJ databases">
        <title>The complete genome of Aequorivita sublithincola DSM 14238.</title>
        <authorList>
            <consortium name="US DOE Joint Genome Institute (JGI-PGF)"/>
            <person name="Lucas S."/>
            <person name="Copeland A."/>
            <person name="Lapidus A."/>
            <person name="Goodwin L."/>
            <person name="Pitluck S."/>
            <person name="Peters L."/>
            <person name="Munk A.C.C."/>
            <person name="Kyrpides N."/>
            <person name="Mavromatis K."/>
            <person name="Pagani I."/>
            <person name="Ivanova N."/>
            <person name="Ovchinnikova G."/>
            <person name="Zeytun A."/>
            <person name="Detter J.C."/>
            <person name="Han C."/>
            <person name="Land M."/>
            <person name="Hauser L."/>
            <person name="Markowitz V."/>
            <person name="Cheng J.-F."/>
            <person name="Hugenholtz P."/>
            <person name="Woyke T."/>
            <person name="Wu D."/>
            <person name="Tindall B."/>
            <person name="Faehnrich R."/>
            <person name="Brambilla E."/>
            <person name="Klenk H.-P."/>
            <person name="Eisen J.A."/>
        </authorList>
    </citation>
    <scope>NUCLEOTIDE SEQUENCE [LARGE SCALE GENOMIC DNA]</scope>
    <source>
        <strain evidence="2">DSM 14238 / LMG 21431 / ACAM 643 / 9-3</strain>
    </source>
</reference>
<dbReference type="HOGENOM" id="CLU_1633331_0_0_10"/>
<evidence type="ECO:0000313" key="2">
    <source>
        <dbReference type="Proteomes" id="UP000006049"/>
    </source>
</evidence>
<sequence length="165" mass="18692">MKTTSLIFRIFFISVIVLFSSCSEDDSKNDEIAICQETVVTMIVNGETQTFYAYGRGIGIRSDGYELIINVGRNVQNPLGEQDIAIYLPYKATGKNIIEQFIYSQYKDNIIFRGDFLDGELQSNVLVNTKSCFRMTFSGKLSDGNQEIVITEGKISYMYDESFSE</sequence>
<gene>
    <name evidence="1" type="ordered locus">Aeqsu_0066</name>
</gene>
<dbReference type="PROSITE" id="PS51257">
    <property type="entry name" value="PROKAR_LIPOPROTEIN"/>
    <property type="match status" value="1"/>
</dbReference>
<evidence type="ECO:0008006" key="3">
    <source>
        <dbReference type="Google" id="ProtNLM"/>
    </source>
</evidence>
<dbReference type="AlphaFoldDB" id="I3YRI0"/>
<accession>I3YRI0</accession>
<dbReference type="Proteomes" id="UP000006049">
    <property type="component" value="Chromosome"/>
</dbReference>
<evidence type="ECO:0000313" key="1">
    <source>
        <dbReference type="EMBL" id="AFL79598.1"/>
    </source>
</evidence>
<dbReference type="EMBL" id="CP003280">
    <property type="protein sequence ID" value="AFL79598.1"/>
    <property type="molecule type" value="Genomic_DNA"/>
</dbReference>
<dbReference type="eggNOG" id="ENOG5032YRI">
    <property type="taxonomic scope" value="Bacteria"/>
</dbReference>
<dbReference type="OrthoDB" id="1363887at2"/>
<dbReference type="RefSeq" id="WP_014780856.1">
    <property type="nucleotide sequence ID" value="NC_018013.1"/>
</dbReference>
<dbReference type="KEGG" id="asl:Aeqsu_0066"/>
<protein>
    <recommendedName>
        <fullName evidence="3">Lipoprotein</fullName>
    </recommendedName>
</protein>
<name>I3YRI0_AEQSU</name>
<organism evidence="1 2">
    <name type="scientific">Aequorivita sublithincola (strain DSM 14238 / LMG 21431 / ACAM 643 / 9-3)</name>
    <dbReference type="NCBI Taxonomy" id="746697"/>
    <lineage>
        <taxon>Bacteria</taxon>
        <taxon>Pseudomonadati</taxon>
        <taxon>Bacteroidota</taxon>
        <taxon>Flavobacteriia</taxon>
        <taxon>Flavobacteriales</taxon>
        <taxon>Flavobacteriaceae</taxon>
        <taxon>Aequorivita</taxon>
    </lineage>
</organism>